<dbReference type="InterPro" id="IPR052018">
    <property type="entry name" value="PHP_domain"/>
</dbReference>
<dbReference type="GO" id="GO:0004534">
    <property type="term" value="F:5'-3' RNA exonuclease activity"/>
    <property type="evidence" value="ECO:0007669"/>
    <property type="project" value="TreeGrafter"/>
</dbReference>
<dbReference type="OrthoDB" id="9804333at2"/>
<dbReference type="SUPFAM" id="SSF89550">
    <property type="entry name" value="PHP domain-like"/>
    <property type="match status" value="1"/>
</dbReference>
<reference evidence="2 3" key="1">
    <citation type="submission" date="2016-11" db="EMBL/GenBank/DDBJ databases">
        <authorList>
            <person name="Jaros S."/>
            <person name="Januszkiewicz K."/>
            <person name="Wedrychowicz H."/>
        </authorList>
    </citation>
    <scope>NUCLEOTIDE SEQUENCE [LARGE SCALE GENOMIC DNA]</scope>
    <source>
        <strain evidence="2 3">DSM 15929</strain>
    </source>
</reference>
<dbReference type="Pfam" id="PF02811">
    <property type="entry name" value="PHP"/>
    <property type="match status" value="1"/>
</dbReference>
<name>A0A1M6R8T5_9FIRM</name>
<feature type="domain" description="Polymerase/histidinol phosphatase N-terminal" evidence="1">
    <location>
        <begin position="26"/>
        <end position="96"/>
    </location>
</feature>
<dbReference type="EMBL" id="FRAC01000010">
    <property type="protein sequence ID" value="SHK28738.1"/>
    <property type="molecule type" value="Genomic_DNA"/>
</dbReference>
<dbReference type="Proteomes" id="UP000184386">
    <property type="component" value="Unassembled WGS sequence"/>
</dbReference>
<dbReference type="InterPro" id="IPR004013">
    <property type="entry name" value="PHP_dom"/>
</dbReference>
<dbReference type="AlphaFoldDB" id="A0A1M6R8T5"/>
<sequence length="311" mass="34191">MLVLTDMLKKHSTLVVCRKVVLMNYIDLHVHSNASDGTLSPTEVVELAASLSLSAIALTDHDTLSGIEEAQAAALVVSSSANPLRVIPGAEISVAYNNRDVHVLGLFLDTENSLLKEALHTALLKRDERNEKMTANLRSAGIDITVEKLKASEGEAVLTRAHFAKYMVEHRYTKTTKEAFDKYLNDSSPYYVPRDYLSPEKAISLIHQAGGLAVLAHPLLYKYNLEQLDEMIALFAEYGLDGIEAIYSMNTGFDEGIVRRFAGRYNLVITGGSDFHGNNKPDIALGSGKGNLQIPEALLEPLENRLKTRPL</sequence>
<dbReference type="InterPro" id="IPR003141">
    <property type="entry name" value="Pol/His_phosphatase_N"/>
</dbReference>
<accession>A0A1M6R8T5</accession>
<keyword evidence="3" id="KW-1185">Reference proteome</keyword>
<dbReference type="SMART" id="SM00481">
    <property type="entry name" value="POLIIIAc"/>
    <property type="match status" value="1"/>
</dbReference>
<protein>
    <recommendedName>
        <fullName evidence="1">Polymerase/histidinol phosphatase N-terminal domain-containing protein</fullName>
    </recommendedName>
</protein>
<evidence type="ECO:0000313" key="2">
    <source>
        <dbReference type="EMBL" id="SHK28738.1"/>
    </source>
</evidence>
<gene>
    <name evidence="2" type="ORF">SAMN02745136_02187</name>
</gene>
<proteinExistence type="predicted"/>
<dbReference type="STRING" id="1121322.SAMN02745136_02187"/>
<evidence type="ECO:0000259" key="1">
    <source>
        <dbReference type="SMART" id="SM00481"/>
    </source>
</evidence>
<dbReference type="PANTHER" id="PTHR42924">
    <property type="entry name" value="EXONUCLEASE"/>
    <property type="match status" value="1"/>
</dbReference>
<dbReference type="CDD" id="cd07438">
    <property type="entry name" value="PHP_HisPPase_AMP"/>
    <property type="match status" value="1"/>
</dbReference>
<evidence type="ECO:0000313" key="3">
    <source>
        <dbReference type="Proteomes" id="UP000184386"/>
    </source>
</evidence>
<dbReference type="Gene3D" id="1.10.150.650">
    <property type="match status" value="1"/>
</dbReference>
<organism evidence="2 3">
    <name type="scientific">Anaerocolumna jejuensis DSM 15929</name>
    <dbReference type="NCBI Taxonomy" id="1121322"/>
    <lineage>
        <taxon>Bacteria</taxon>
        <taxon>Bacillati</taxon>
        <taxon>Bacillota</taxon>
        <taxon>Clostridia</taxon>
        <taxon>Lachnospirales</taxon>
        <taxon>Lachnospiraceae</taxon>
        <taxon>Anaerocolumna</taxon>
    </lineage>
</organism>
<dbReference type="Gene3D" id="3.20.20.140">
    <property type="entry name" value="Metal-dependent hydrolases"/>
    <property type="match status" value="1"/>
</dbReference>
<dbReference type="GO" id="GO:0035312">
    <property type="term" value="F:5'-3' DNA exonuclease activity"/>
    <property type="evidence" value="ECO:0007669"/>
    <property type="project" value="TreeGrafter"/>
</dbReference>
<dbReference type="PANTHER" id="PTHR42924:SF3">
    <property type="entry name" value="POLYMERASE_HISTIDINOL PHOSPHATASE N-TERMINAL DOMAIN-CONTAINING PROTEIN"/>
    <property type="match status" value="1"/>
</dbReference>
<dbReference type="InterPro" id="IPR016195">
    <property type="entry name" value="Pol/histidinol_Pase-like"/>
</dbReference>